<dbReference type="Pfam" id="PF06338">
    <property type="entry name" value="ComK"/>
    <property type="match status" value="1"/>
</dbReference>
<dbReference type="AlphaFoldDB" id="A0A5R9FA51"/>
<dbReference type="GO" id="GO:0030420">
    <property type="term" value="P:establishment of competence for transformation"/>
    <property type="evidence" value="ECO:0007669"/>
    <property type="project" value="InterPro"/>
</dbReference>
<accession>A0A5R9FA51</accession>
<protein>
    <submittedName>
        <fullName evidence="1">Competence protein</fullName>
    </submittedName>
</protein>
<organism evidence="1 2">
    <name type="scientific">Exobacillus caeni</name>
    <dbReference type="NCBI Taxonomy" id="2574798"/>
    <lineage>
        <taxon>Bacteria</taxon>
        <taxon>Bacillati</taxon>
        <taxon>Bacillota</taxon>
        <taxon>Bacilli</taxon>
        <taxon>Bacillales</taxon>
        <taxon>Guptibacillaceae</taxon>
        <taxon>Exobacillus</taxon>
    </lineage>
</organism>
<dbReference type="Proteomes" id="UP000308230">
    <property type="component" value="Unassembled WGS sequence"/>
</dbReference>
<name>A0A5R9FA51_9BACL</name>
<evidence type="ECO:0000313" key="1">
    <source>
        <dbReference type="EMBL" id="TLS36535.1"/>
    </source>
</evidence>
<dbReference type="RefSeq" id="WP_138127569.1">
    <property type="nucleotide sequence ID" value="NZ_SWLG01000010.1"/>
</dbReference>
<keyword evidence="2" id="KW-1185">Reference proteome</keyword>
<sequence length="165" mass="19428">MEITVEKVTELREWVDYEININTMAILPAKHLVYQSIVIEPSGRYYVKETVKQLLTRACLEGGSTYEGRKIAVIHHFHYEQKTPIPVDPNQSIYAFPTESPTQIECCWIFYSHVRRIIPRNNECTIEFKNKTTLDVRVSEHQIRKQRERAGNCMSHFSNRFVIIK</sequence>
<dbReference type="InterPro" id="IPR010461">
    <property type="entry name" value="ComK"/>
</dbReference>
<evidence type="ECO:0000313" key="2">
    <source>
        <dbReference type="Proteomes" id="UP000308230"/>
    </source>
</evidence>
<dbReference type="OrthoDB" id="2417337at2"/>
<gene>
    <name evidence="1" type="ORF">FCL54_15085</name>
</gene>
<reference evidence="1 2" key="1">
    <citation type="submission" date="2019-04" db="EMBL/GenBank/DDBJ databases">
        <title>Bacillus caeni sp. nov., a bacterium isolated from mangrove sediment.</title>
        <authorList>
            <person name="Huang H."/>
            <person name="Mo K."/>
            <person name="Hu Y."/>
        </authorList>
    </citation>
    <scope>NUCLEOTIDE SEQUENCE [LARGE SCALE GENOMIC DNA]</scope>
    <source>
        <strain evidence="1 2">HB172195</strain>
    </source>
</reference>
<dbReference type="EMBL" id="SWLG01000010">
    <property type="protein sequence ID" value="TLS36535.1"/>
    <property type="molecule type" value="Genomic_DNA"/>
</dbReference>
<comment type="caution">
    <text evidence="1">The sequence shown here is derived from an EMBL/GenBank/DDBJ whole genome shotgun (WGS) entry which is preliminary data.</text>
</comment>
<proteinExistence type="predicted"/>